<dbReference type="Pfam" id="PF00755">
    <property type="entry name" value="Carn_acyltransf"/>
    <property type="match status" value="1"/>
</dbReference>
<evidence type="ECO:0000259" key="1">
    <source>
        <dbReference type="Pfam" id="PF00755"/>
    </source>
</evidence>
<reference evidence="2" key="3">
    <citation type="submission" date="2020-06" db="EMBL/GenBank/DDBJ databases">
        <authorList>
            <person name="Studholme D.J."/>
        </authorList>
    </citation>
    <scope>NUCLEOTIDE SEQUENCE</scope>
    <source>
        <strain evidence="2">NZFS 2646</strain>
        <strain evidence="3">NZFS 3630</strain>
    </source>
</reference>
<evidence type="ECO:0000313" key="2">
    <source>
        <dbReference type="EMBL" id="KAG2502469.1"/>
    </source>
</evidence>
<dbReference type="EMBL" id="JPWV03001213">
    <property type="protein sequence ID" value="KAG2502469.1"/>
    <property type="molecule type" value="Genomic_DNA"/>
</dbReference>
<dbReference type="EMBL" id="JPWU03001234">
    <property type="protein sequence ID" value="KAG2502665.1"/>
    <property type="molecule type" value="Genomic_DNA"/>
</dbReference>
<protein>
    <recommendedName>
        <fullName evidence="1">Choline/carnitine acyltransferase domain-containing protein</fullName>
    </recommendedName>
</protein>
<accession>A0A3R7GS30</accession>
<evidence type="ECO:0000313" key="5">
    <source>
        <dbReference type="Proteomes" id="UP000285624"/>
    </source>
</evidence>
<feature type="domain" description="Choline/carnitine acyltransferase" evidence="1">
    <location>
        <begin position="7"/>
        <end position="64"/>
    </location>
</feature>
<comment type="caution">
    <text evidence="4">The sequence shown here is derived from an EMBL/GenBank/DDBJ whole genome shotgun (WGS) entry which is preliminary data.</text>
</comment>
<evidence type="ECO:0000313" key="3">
    <source>
        <dbReference type="EMBL" id="KAG2502665.1"/>
    </source>
</evidence>
<dbReference type="Proteomes" id="UP000285624">
    <property type="component" value="Unassembled WGS sequence"/>
</dbReference>
<dbReference type="InterPro" id="IPR039551">
    <property type="entry name" value="Cho/carn_acyl_trans"/>
</dbReference>
<name>A0A3R7GS30_9STRA</name>
<evidence type="ECO:0000313" key="4">
    <source>
        <dbReference type="EMBL" id="RLN72352.1"/>
    </source>
</evidence>
<dbReference type="AlphaFoldDB" id="A0A3R7GS30"/>
<reference evidence="4 5" key="2">
    <citation type="submission" date="2018-07" db="EMBL/GenBank/DDBJ databases">
        <title>Genome sequencing of oomycete isolates from Chile give support for New Zealand origin for Phytophthora kernoviae and make available the first Nothophytophthora sp. genome.</title>
        <authorList>
            <person name="Studholme D.J."/>
            <person name="Sanfuentes E."/>
            <person name="Panda P."/>
            <person name="Hill R."/>
            <person name="Sambles C."/>
            <person name="Grant M."/>
            <person name="Williams N.M."/>
            <person name="Mcdougal R.L."/>
        </authorList>
    </citation>
    <scope>NUCLEOTIDE SEQUENCE [LARGE SCALE GENOMIC DNA]</scope>
    <source>
        <strain evidence="4">Chile4</strain>
    </source>
</reference>
<dbReference type="Gene3D" id="3.30.559.10">
    <property type="entry name" value="Chloramphenicol acetyltransferase-like domain"/>
    <property type="match status" value="1"/>
</dbReference>
<dbReference type="EMBL" id="MBDN02001209">
    <property type="protein sequence ID" value="RLN72352.1"/>
    <property type="molecule type" value="Genomic_DNA"/>
</dbReference>
<dbReference type="SUPFAM" id="SSF52777">
    <property type="entry name" value="CoA-dependent acyltransferases"/>
    <property type="match status" value="1"/>
</dbReference>
<dbReference type="Proteomes" id="UP000792063">
    <property type="component" value="Unassembled WGS sequence"/>
</dbReference>
<dbReference type="STRING" id="325452.A0A3R7GS30"/>
<reference evidence="2" key="1">
    <citation type="journal article" date="2015" name="Genom Data">
        <title>Genome sequences of six Phytophthora species associated with forests in New Zealand.</title>
        <authorList>
            <person name="Studholme D.J."/>
            <person name="McDougal R.L."/>
            <person name="Sambles C."/>
            <person name="Hansen E."/>
            <person name="Hardy G."/>
            <person name="Grant M."/>
            <person name="Ganley R.J."/>
            <person name="Williams N.M."/>
        </authorList>
    </citation>
    <scope>NUCLEOTIDE SEQUENCE</scope>
    <source>
        <strain evidence="2">NZFS 2646</strain>
        <strain evidence="3">NZFS 3630</strain>
    </source>
</reference>
<gene>
    <name evidence="4" type="ORF">BBO99_00009835</name>
    <name evidence="2" type="ORF">JM16_009629</name>
    <name evidence="3" type="ORF">JM18_009644</name>
</gene>
<dbReference type="InterPro" id="IPR023213">
    <property type="entry name" value="CAT-like_dom_sf"/>
</dbReference>
<organism evidence="4 5">
    <name type="scientific">Phytophthora kernoviae</name>
    <dbReference type="NCBI Taxonomy" id="325452"/>
    <lineage>
        <taxon>Eukaryota</taxon>
        <taxon>Sar</taxon>
        <taxon>Stramenopiles</taxon>
        <taxon>Oomycota</taxon>
        <taxon>Peronosporomycetes</taxon>
        <taxon>Peronosporales</taxon>
        <taxon>Peronosporaceae</taxon>
        <taxon>Phytophthora</taxon>
    </lineage>
</organism>
<proteinExistence type="predicted"/>
<keyword evidence="5" id="KW-1185">Reference proteome</keyword>
<dbReference type="Proteomes" id="UP000785171">
    <property type="component" value="Unassembled WGS sequence"/>
</dbReference>
<sequence>MVDVPSTISAEEKKKLLLVAAKVHVGYKRKAGAGRGVDRRILDLKLQVQLGVHLTNELFDGWGWGEVVPEG</sequence>